<evidence type="ECO:0000256" key="2">
    <source>
        <dbReference type="ARBA" id="ARBA00004245"/>
    </source>
</evidence>
<gene>
    <name evidence="14" type="ORF">JZ751_011238</name>
</gene>
<evidence type="ECO:0000256" key="10">
    <source>
        <dbReference type="ARBA" id="ARBA00023175"/>
    </source>
</evidence>
<evidence type="ECO:0000256" key="8">
    <source>
        <dbReference type="ARBA" id="ARBA00023017"/>
    </source>
</evidence>
<keyword evidence="7" id="KW-0970">Cilium biogenesis/degradation</keyword>
<keyword evidence="15" id="KW-1185">Reference proteome</keyword>
<keyword evidence="8" id="KW-0243">Dynein</keyword>
<evidence type="ECO:0000256" key="12">
    <source>
        <dbReference type="ARBA" id="ARBA00023273"/>
    </source>
</evidence>
<dbReference type="EMBL" id="JAFBMS010000020">
    <property type="protein sequence ID" value="KAG9344566.1"/>
    <property type="molecule type" value="Genomic_DNA"/>
</dbReference>
<evidence type="ECO:0000256" key="7">
    <source>
        <dbReference type="ARBA" id="ARBA00022794"/>
    </source>
</evidence>
<keyword evidence="6" id="KW-0493">Microtubule</keyword>
<dbReference type="GO" id="GO:0036064">
    <property type="term" value="C:ciliary basal body"/>
    <property type="evidence" value="ECO:0007669"/>
    <property type="project" value="TreeGrafter"/>
</dbReference>
<keyword evidence="10" id="KW-0505">Motor protein</keyword>
<comment type="subcellular location">
    <subcellularLocation>
        <location evidence="1">Cell projection</location>
        <location evidence="1">Cilium</location>
    </subcellularLocation>
    <subcellularLocation>
        <location evidence="2">Cytoplasm</location>
        <location evidence="2">Cytoskeleton</location>
    </subcellularLocation>
</comment>
<dbReference type="PANTHER" id="PTHR13236:SF0">
    <property type="entry name" value="CYTOPLASMIC DYNEIN 2 LIGHT INTERMEDIATE CHAIN 1"/>
    <property type="match status" value="1"/>
</dbReference>
<evidence type="ECO:0000256" key="11">
    <source>
        <dbReference type="ARBA" id="ARBA00023212"/>
    </source>
</evidence>
<dbReference type="GO" id="GO:0035721">
    <property type="term" value="P:intraciliary retrograde transport"/>
    <property type="evidence" value="ECO:0007669"/>
    <property type="project" value="InterPro"/>
</dbReference>
<dbReference type="GO" id="GO:0045504">
    <property type="term" value="F:dynein heavy chain binding"/>
    <property type="evidence" value="ECO:0007669"/>
    <property type="project" value="TreeGrafter"/>
</dbReference>
<dbReference type="GO" id="GO:0005868">
    <property type="term" value="C:cytoplasmic dynein complex"/>
    <property type="evidence" value="ECO:0007669"/>
    <property type="project" value="InterPro"/>
</dbReference>
<feature type="compositionally biased region" description="Basic and acidic residues" evidence="13">
    <location>
        <begin position="95"/>
        <end position="104"/>
    </location>
</feature>
<evidence type="ECO:0000256" key="9">
    <source>
        <dbReference type="ARBA" id="ARBA00023069"/>
    </source>
</evidence>
<proteinExistence type="inferred from homology"/>
<dbReference type="GO" id="GO:0005874">
    <property type="term" value="C:microtubule"/>
    <property type="evidence" value="ECO:0007669"/>
    <property type="project" value="UniProtKB-KW"/>
</dbReference>
<evidence type="ECO:0000256" key="1">
    <source>
        <dbReference type="ARBA" id="ARBA00004138"/>
    </source>
</evidence>
<comment type="similarity">
    <text evidence="3">Belongs to the dynein light intermediate chain family.</text>
</comment>
<evidence type="ECO:0000256" key="13">
    <source>
        <dbReference type="SAM" id="MobiDB-lite"/>
    </source>
</evidence>
<evidence type="ECO:0000256" key="3">
    <source>
        <dbReference type="ARBA" id="ARBA00006831"/>
    </source>
</evidence>
<keyword evidence="9" id="KW-0969">Cilium</keyword>
<sequence length="104" mass="11871">MSTDPSKPLIIPAGMDSLSQIATDFDIGSLHARNPLDLWKKVFERVFPSESTSDPKDLKDPAKDPQYSEAQIDSMRTQKDQELEQYKRNASKSWKGMELELQRS</sequence>
<dbReference type="PANTHER" id="PTHR13236">
    <property type="entry name" value="DYNEIN 2 LIGHT INTERMEDIATE CHAIN, ISOFORM 2"/>
    <property type="match status" value="1"/>
</dbReference>
<organism evidence="14 15">
    <name type="scientific">Albula glossodonta</name>
    <name type="common">roundjaw bonefish</name>
    <dbReference type="NCBI Taxonomy" id="121402"/>
    <lineage>
        <taxon>Eukaryota</taxon>
        <taxon>Metazoa</taxon>
        <taxon>Chordata</taxon>
        <taxon>Craniata</taxon>
        <taxon>Vertebrata</taxon>
        <taxon>Euteleostomi</taxon>
        <taxon>Actinopterygii</taxon>
        <taxon>Neopterygii</taxon>
        <taxon>Teleostei</taxon>
        <taxon>Albuliformes</taxon>
        <taxon>Albulidae</taxon>
        <taxon>Albula</taxon>
    </lineage>
</organism>
<evidence type="ECO:0000313" key="15">
    <source>
        <dbReference type="Proteomes" id="UP000824540"/>
    </source>
</evidence>
<feature type="compositionally biased region" description="Basic and acidic residues" evidence="13">
    <location>
        <begin position="53"/>
        <end position="63"/>
    </location>
</feature>
<evidence type="ECO:0000256" key="6">
    <source>
        <dbReference type="ARBA" id="ARBA00022701"/>
    </source>
</evidence>
<comment type="caution">
    <text evidence="14">The sequence shown here is derived from an EMBL/GenBank/DDBJ whole genome shotgun (WGS) entry which is preliminary data.</text>
</comment>
<evidence type="ECO:0000256" key="4">
    <source>
        <dbReference type="ARBA" id="ARBA00022473"/>
    </source>
</evidence>
<feature type="region of interest" description="Disordered" evidence="13">
    <location>
        <begin position="48"/>
        <end position="104"/>
    </location>
</feature>
<protein>
    <submittedName>
        <fullName evidence="14">Uncharacterized protein</fullName>
    </submittedName>
</protein>
<dbReference type="Proteomes" id="UP000824540">
    <property type="component" value="Unassembled WGS sequence"/>
</dbReference>
<evidence type="ECO:0000256" key="5">
    <source>
        <dbReference type="ARBA" id="ARBA00022490"/>
    </source>
</evidence>
<reference evidence="14" key="1">
    <citation type="thesis" date="2021" institute="BYU ScholarsArchive" country="Provo, UT, USA">
        <title>Applications of and Algorithms for Genome Assembly and Genomic Analyses with an Emphasis on Marine Teleosts.</title>
        <authorList>
            <person name="Pickett B.D."/>
        </authorList>
    </citation>
    <scope>NUCLEOTIDE SEQUENCE</scope>
    <source>
        <strain evidence="14">HI-2016</strain>
    </source>
</reference>
<keyword evidence="4" id="KW-0217">Developmental protein</keyword>
<accession>A0A8T2NYG3</accession>
<dbReference type="AlphaFoldDB" id="A0A8T2NYG3"/>
<keyword evidence="5" id="KW-0963">Cytoplasm</keyword>
<keyword evidence="12" id="KW-0966">Cell projection</keyword>
<keyword evidence="11" id="KW-0206">Cytoskeleton</keyword>
<feature type="compositionally biased region" description="Basic and acidic residues" evidence="13">
    <location>
        <begin position="76"/>
        <end position="87"/>
    </location>
</feature>
<dbReference type="GO" id="GO:0035735">
    <property type="term" value="P:intraciliary transport involved in cilium assembly"/>
    <property type="evidence" value="ECO:0007669"/>
    <property type="project" value="InterPro"/>
</dbReference>
<evidence type="ECO:0000313" key="14">
    <source>
        <dbReference type="EMBL" id="KAG9344566.1"/>
    </source>
</evidence>
<dbReference type="GO" id="GO:0005930">
    <property type="term" value="C:axoneme"/>
    <property type="evidence" value="ECO:0007669"/>
    <property type="project" value="TreeGrafter"/>
</dbReference>
<name>A0A8T2NYG3_9TELE</name>
<dbReference type="InterPro" id="IPR040045">
    <property type="entry name" value="DYNC2LI1"/>
</dbReference>
<dbReference type="OrthoDB" id="10263060at2759"/>